<organism evidence="1 2">
    <name type="scientific">Entomophthora muscae</name>
    <dbReference type="NCBI Taxonomy" id="34485"/>
    <lineage>
        <taxon>Eukaryota</taxon>
        <taxon>Fungi</taxon>
        <taxon>Fungi incertae sedis</taxon>
        <taxon>Zoopagomycota</taxon>
        <taxon>Entomophthoromycotina</taxon>
        <taxon>Entomophthoromycetes</taxon>
        <taxon>Entomophthorales</taxon>
        <taxon>Entomophthoraceae</taxon>
        <taxon>Entomophthora</taxon>
    </lineage>
</organism>
<protein>
    <submittedName>
        <fullName evidence="1">Uncharacterized protein</fullName>
    </submittedName>
</protein>
<sequence length="767" mass="85355">MPADSPGENAFYFGIVSGDIEIIKALDGHKRGRVEPSEELIEGSGSGTGFLAKNAFRHSVKVVNESRGNREGNTAFYKYIKSDVMKLHRAKSSLRLASHTILDALSSRSLPANVLPKLMANSFDYINIITNLGVYEAASAGDVVMVDKLISAIGENEGFNTLHRAVVQDKTAKKPLPPYRYNQIIKKATQNHRITPVHLAAIHPKSTYLERFYDEISGSDFHIQDGIGRTVAHFAAVSDTSDCLAFLIQRGISISSMDSLKVTPFMLSAMYGKHKNIPMFVKALGATILSEKQSKYGWTPLHFAAHFGHTETVKHLLALGAQVDVQDKEIKGSPLHHAAKMGHLQVIGILLKDGGADPELCDKFGQTPLHLAAKNGRYNIVLHLLQNAGVDADTKDTSDNTPLHYAAAYGWYDTVMLLEKMGHADINAANNWKTTPMAIAALKGHMRIVNYFLANPKVNVAFKNQNGETLLHQYAVERPQNWYEARQLIKKASCLISREDPGLSVDDIQGNTPLHHLASSPYYIKGKEEEPTSNYSYNKSARYKNMGQGNSQFEKFDDFSGTKIQLQLAKLLMKGCTDADAKNKDCHTPLAAAMKSGHIDMATYLINSGKVDAPSCRYGEDGSNVLHFLLNQAAMIQLEEFKCEEDNKVVLKQIEHYKLKIDALWISITTCIGTELLCSLFATSNNKGFYPIMLGILGTYIIQEDYISKQPSYSRRNSKPLSFQFDYVTSFIRNCLHLFTPILTLNMNYPMVTLIRRLHLHMIVNHV</sequence>
<reference evidence="1" key="1">
    <citation type="submission" date="2022-04" db="EMBL/GenBank/DDBJ databases">
        <title>Genome of the entomopathogenic fungus Entomophthora muscae.</title>
        <authorList>
            <person name="Elya C."/>
            <person name="Lovett B.R."/>
            <person name="Lee E."/>
            <person name="Macias A.M."/>
            <person name="Hajek A.E."/>
            <person name="De Bivort B.L."/>
            <person name="Kasson M.T."/>
            <person name="De Fine Licht H.H."/>
            <person name="Stajich J.E."/>
        </authorList>
    </citation>
    <scope>NUCLEOTIDE SEQUENCE</scope>
    <source>
        <strain evidence="1">Berkeley</strain>
    </source>
</reference>
<name>A0ACC2SQC5_9FUNG</name>
<dbReference type="Proteomes" id="UP001165960">
    <property type="component" value="Unassembled WGS sequence"/>
</dbReference>
<keyword evidence="2" id="KW-1185">Reference proteome</keyword>
<gene>
    <name evidence="1" type="ORF">DSO57_1030105</name>
</gene>
<evidence type="ECO:0000313" key="1">
    <source>
        <dbReference type="EMBL" id="KAJ9064483.1"/>
    </source>
</evidence>
<proteinExistence type="predicted"/>
<accession>A0ACC2SQC5</accession>
<evidence type="ECO:0000313" key="2">
    <source>
        <dbReference type="Proteomes" id="UP001165960"/>
    </source>
</evidence>
<dbReference type="EMBL" id="QTSX02004464">
    <property type="protein sequence ID" value="KAJ9064483.1"/>
    <property type="molecule type" value="Genomic_DNA"/>
</dbReference>
<comment type="caution">
    <text evidence="1">The sequence shown here is derived from an EMBL/GenBank/DDBJ whole genome shotgun (WGS) entry which is preliminary data.</text>
</comment>